<evidence type="ECO:0000313" key="2">
    <source>
        <dbReference type="EMBL" id="KAK4211985.1"/>
    </source>
</evidence>
<proteinExistence type="predicted"/>
<keyword evidence="1" id="KW-0560">Oxidoreductase</keyword>
<reference evidence="2" key="2">
    <citation type="submission" date="2023-05" db="EMBL/GenBank/DDBJ databases">
        <authorList>
            <consortium name="Lawrence Berkeley National Laboratory"/>
            <person name="Steindorff A."/>
            <person name="Hensen N."/>
            <person name="Bonometti L."/>
            <person name="Westerberg I."/>
            <person name="Brannstrom I.O."/>
            <person name="Guillou S."/>
            <person name="Cros-Aarteil S."/>
            <person name="Calhoun S."/>
            <person name="Haridas S."/>
            <person name="Kuo A."/>
            <person name="Mondo S."/>
            <person name="Pangilinan J."/>
            <person name="Riley R."/>
            <person name="Labutti K."/>
            <person name="Andreopoulos B."/>
            <person name="Lipzen A."/>
            <person name="Chen C."/>
            <person name="Yanf M."/>
            <person name="Daum C."/>
            <person name="Ng V."/>
            <person name="Clum A."/>
            <person name="Ohm R."/>
            <person name="Martin F."/>
            <person name="Silar P."/>
            <person name="Natvig D."/>
            <person name="Lalanne C."/>
            <person name="Gautier V."/>
            <person name="Ament-Velasquez S.L."/>
            <person name="Kruys A."/>
            <person name="Hutchinson M.I."/>
            <person name="Powell A.J."/>
            <person name="Barry K."/>
            <person name="Miller A.N."/>
            <person name="Grigoriev I.V."/>
            <person name="Debuchy R."/>
            <person name="Gladieux P."/>
            <person name="Thoren M.H."/>
            <person name="Johannesson H."/>
        </authorList>
    </citation>
    <scope>NUCLEOTIDE SEQUENCE</scope>
    <source>
        <strain evidence="2">PSN293</strain>
    </source>
</reference>
<dbReference type="EMBL" id="MU858136">
    <property type="protein sequence ID" value="KAK4211985.1"/>
    <property type="molecule type" value="Genomic_DNA"/>
</dbReference>
<dbReference type="Proteomes" id="UP001301769">
    <property type="component" value="Unassembled WGS sequence"/>
</dbReference>
<dbReference type="Pfam" id="PF00106">
    <property type="entry name" value="adh_short"/>
    <property type="match status" value="1"/>
</dbReference>
<keyword evidence="3" id="KW-1185">Reference proteome</keyword>
<dbReference type="PANTHER" id="PTHR43157:SF31">
    <property type="entry name" value="PHOSPHATIDYLINOSITOL-GLYCAN BIOSYNTHESIS CLASS F PROTEIN"/>
    <property type="match status" value="1"/>
</dbReference>
<accession>A0AAN6Y643</accession>
<dbReference type="Gene3D" id="3.40.50.720">
    <property type="entry name" value="NAD(P)-binding Rossmann-like Domain"/>
    <property type="match status" value="1"/>
</dbReference>
<evidence type="ECO:0000256" key="1">
    <source>
        <dbReference type="ARBA" id="ARBA00023002"/>
    </source>
</evidence>
<sequence length="349" mass="37819">MAPPTTAHFDISPEKEASKLSCMRRQLFTTPPLITTEHDGITLAGKTAIITGSNGGIGLECARQLLDLGVSKLILTGRDDARNEAALKDLNQNAETGRVELWKLDMLSYESITNFVERASHLAHLDMVVLNAGIFRLDMTICPSTGHEEDVQTNYLSTALMALLFLQIFKNSTRSSPGKIVLVSSDTAAWAKFKEKSANPILSAPDDKSNKWDTMERYATSKLLGQLFVTELAKHVSPDLAVVNMANPGLCHGSGLGRHGAGTVLGFALNSLAAVMGRTPSIGARAIVDAAVRKGPESHGQYCEDGKIRPMAPLVYKAETEEVAQRLWAETMKELSRFGADAIIREISQ</sequence>
<organism evidence="2 3">
    <name type="scientific">Rhypophila decipiens</name>
    <dbReference type="NCBI Taxonomy" id="261697"/>
    <lineage>
        <taxon>Eukaryota</taxon>
        <taxon>Fungi</taxon>
        <taxon>Dikarya</taxon>
        <taxon>Ascomycota</taxon>
        <taxon>Pezizomycotina</taxon>
        <taxon>Sordariomycetes</taxon>
        <taxon>Sordariomycetidae</taxon>
        <taxon>Sordariales</taxon>
        <taxon>Naviculisporaceae</taxon>
        <taxon>Rhypophila</taxon>
    </lineage>
</organism>
<protein>
    <submittedName>
        <fullName evidence="2">Short-chain dehydrogenase</fullName>
    </submittedName>
</protein>
<comment type="caution">
    <text evidence="2">The sequence shown here is derived from an EMBL/GenBank/DDBJ whole genome shotgun (WGS) entry which is preliminary data.</text>
</comment>
<reference evidence="2" key="1">
    <citation type="journal article" date="2023" name="Mol. Phylogenet. Evol.">
        <title>Genome-scale phylogeny and comparative genomics of the fungal order Sordariales.</title>
        <authorList>
            <person name="Hensen N."/>
            <person name="Bonometti L."/>
            <person name="Westerberg I."/>
            <person name="Brannstrom I.O."/>
            <person name="Guillou S."/>
            <person name="Cros-Aarteil S."/>
            <person name="Calhoun S."/>
            <person name="Haridas S."/>
            <person name="Kuo A."/>
            <person name="Mondo S."/>
            <person name="Pangilinan J."/>
            <person name="Riley R."/>
            <person name="LaButti K."/>
            <person name="Andreopoulos B."/>
            <person name="Lipzen A."/>
            <person name="Chen C."/>
            <person name="Yan M."/>
            <person name="Daum C."/>
            <person name="Ng V."/>
            <person name="Clum A."/>
            <person name="Steindorff A."/>
            <person name="Ohm R.A."/>
            <person name="Martin F."/>
            <person name="Silar P."/>
            <person name="Natvig D.O."/>
            <person name="Lalanne C."/>
            <person name="Gautier V."/>
            <person name="Ament-Velasquez S.L."/>
            <person name="Kruys A."/>
            <person name="Hutchinson M.I."/>
            <person name="Powell A.J."/>
            <person name="Barry K."/>
            <person name="Miller A.N."/>
            <person name="Grigoriev I.V."/>
            <person name="Debuchy R."/>
            <person name="Gladieux P."/>
            <person name="Hiltunen Thoren M."/>
            <person name="Johannesson H."/>
        </authorList>
    </citation>
    <scope>NUCLEOTIDE SEQUENCE</scope>
    <source>
        <strain evidence="2">PSN293</strain>
    </source>
</reference>
<dbReference type="AlphaFoldDB" id="A0AAN6Y643"/>
<dbReference type="PANTHER" id="PTHR43157">
    <property type="entry name" value="PHOSPHATIDYLINOSITOL-GLYCAN BIOSYNTHESIS CLASS F PROTEIN-RELATED"/>
    <property type="match status" value="1"/>
</dbReference>
<dbReference type="InterPro" id="IPR002347">
    <property type="entry name" value="SDR_fam"/>
</dbReference>
<dbReference type="InterPro" id="IPR036291">
    <property type="entry name" value="NAD(P)-bd_dom_sf"/>
</dbReference>
<gene>
    <name evidence="2" type="ORF">QBC37DRAFT_389161</name>
</gene>
<dbReference type="SUPFAM" id="SSF51735">
    <property type="entry name" value="NAD(P)-binding Rossmann-fold domains"/>
    <property type="match status" value="1"/>
</dbReference>
<name>A0AAN6Y643_9PEZI</name>
<dbReference type="GO" id="GO:0016491">
    <property type="term" value="F:oxidoreductase activity"/>
    <property type="evidence" value="ECO:0007669"/>
    <property type="project" value="UniProtKB-KW"/>
</dbReference>
<dbReference type="PRINTS" id="PR00081">
    <property type="entry name" value="GDHRDH"/>
</dbReference>
<evidence type="ECO:0000313" key="3">
    <source>
        <dbReference type="Proteomes" id="UP001301769"/>
    </source>
</evidence>